<dbReference type="CDD" id="cd00190">
    <property type="entry name" value="Tryp_SPc"/>
    <property type="match status" value="1"/>
</dbReference>
<dbReference type="InterPro" id="IPR043504">
    <property type="entry name" value="Peptidase_S1_PA_chymotrypsin"/>
</dbReference>
<keyword evidence="8" id="KW-0675">Receptor</keyword>
<dbReference type="SMART" id="SM00020">
    <property type="entry name" value="Tryp_SPc"/>
    <property type="match status" value="1"/>
</dbReference>
<dbReference type="SUPFAM" id="SSF50494">
    <property type="entry name" value="Trypsin-like serine proteases"/>
    <property type="match status" value="1"/>
</dbReference>
<evidence type="ECO:0000256" key="9">
    <source>
        <dbReference type="ARBA" id="ARBA00023224"/>
    </source>
</evidence>
<dbReference type="Gene3D" id="2.40.10.10">
    <property type="entry name" value="Trypsin-like serine proteases"/>
    <property type="match status" value="1"/>
</dbReference>
<feature type="transmembrane region" description="Helical" evidence="10">
    <location>
        <begin position="409"/>
        <end position="430"/>
    </location>
</feature>
<evidence type="ECO:0000256" key="10">
    <source>
        <dbReference type="SAM" id="Phobius"/>
    </source>
</evidence>
<accession>A0ABM3GKE3</accession>
<dbReference type="Proteomes" id="UP000829291">
    <property type="component" value="Chromosome 7"/>
</dbReference>
<keyword evidence="7" id="KW-1015">Disulfide bond</keyword>
<keyword evidence="6 10" id="KW-0472">Membrane</keyword>
<dbReference type="PROSITE" id="PS50240">
    <property type="entry name" value="TRYPSIN_DOM"/>
    <property type="match status" value="1"/>
</dbReference>
<feature type="signal peptide" evidence="11">
    <location>
        <begin position="1"/>
        <end position="21"/>
    </location>
</feature>
<dbReference type="Pfam" id="PF00089">
    <property type="entry name" value="Trypsin"/>
    <property type="match status" value="1"/>
</dbReference>
<organism evidence="13 14">
    <name type="scientific">Neodiprion lecontei</name>
    <name type="common">Redheaded pine sawfly</name>
    <dbReference type="NCBI Taxonomy" id="441921"/>
    <lineage>
        <taxon>Eukaryota</taxon>
        <taxon>Metazoa</taxon>
        <taxon>Ecdysozoa</taxon>
        <taxon>Arthropoda</taxon>
        <taxon>Hexapoda</taxon>
        <taxon>Insecta</taxon>
        <taxon>Pterygota</taxon>
        <taxon>Neoptera</taxon>
        <taxon>Endopterygota</taxon>
        <taxon>Hymenoptera</taxon>
        <taxon>Tenthredinoidea</taxon>
        <taxon>Diprionidae</taxon>
        <taxon>Diprioninae</taxon>
        <taxon>Neodiprion</taxon>
    </lineage>
</organism>
<keyword evidence="11" id="KW-0732">Signal</keyword>
<keyword evidence="4" id="KW-0552">Olfaction</keyword>
<dbReference type="PANTHER" id="PTHR24252:SF7">
    <property type="entry name" value="HYALIN"/>
    <property type="match status" value="1"/>
</dbReference>
<dbReference type="InterPro" id="IPR001314">
    <property type="entry name" value="Peptidase_S1A"/>
</dbReference>
<dbReference type="InterPro" id="IPR001254">
    <property type="entry name" value="Trypsin_dom"/>
</dbReference>
<evidence type="ECO:0000259" key="12">
    <source>
        <dbReference type="PROSITE" id="PS50240"/>
    </source>
</evidence>
<evidence type="ECO:0000256" key="7">
    <source>
        <dbReference type="ARBA" id="ARBA00023157"/>
    </source>
</evidence>
<dbReference type="GeneID" id="107225111"/>
<evidence type="ECO:0000256" key="4">
    <source>
        <dbReference type="ARBA" id="ARBA00022725"/>
    </source>
</evidence>
<sequence>MSVIPGKFWVNLAALVVWTSSLRVAAFTNLADIPCGRAASGSRSARVVGGVDAVPREFPWIVSITRKGGHFCGGTIIDSRHILTAGHCLCSGSSKIPARQLRVSLGEYNLRGPENPPARQESVAKVLIHPGHKCGGYVDDIALLELTGPISWSDSVRPACLPWASGEAEYSAFEGENAIAAGWGWLGEDTSRHKRADILQKVGVRVVKNDVCREWYASQGKKTRVEPRQMCAGREEGGRDSCWVEHTVKFSLRVRRSGDSELLKILDEHVKQGNFVTLCFWISAALTISGYCGLPIIDVVAGTKTEPSRLIFRAWNPFPDIWPGYFLQLTMCYLTGVITASWSTLMAVLIIVPTCEMKVLGIELQGIIKTASLRERKDREIQESVKNWVKKHLGVIRYVEKLDRILNRLLLFDFVIYSGIFCTTFFQYIVLGLRYEIVVASSYMVAMAIQIMMIYWTGNEVIIHSESLVDAAYNGIWYRAPVWYTMTIKIIMQRCRKPLKLRVWKLYKVSTETCLTIAKTAYSYFAILRHIYFKK</sequence>
<keyword evidence="9" id="KW-0807">Transducer</keyword>
<feature type="transmembrane region" description="Helical" evidence="10">
    <location>
        <begin position="280"/>
        <end position="301"/>
    </location>
</feature>
<dbReference type="PRINTS" id="PR00722">
    <property type="entry name" value="CHYMOTRYPSIN"/>
</dbReference>
<proteinExistence type="predicted"/>
<evidence type="ECO:0000313" key="14">
    <source>
        <dbReference type="RefSeq" id="XP_046600739.1"/>
    </source>
</evidence>
<keyword evidence="2" id="KW-0716">Sensory transduction</keyword>
<dbReference type="RefSeq" id="XP_046600739.1">
    <property type="nucleotide sequence ID" value="XM_046744783.1"/>
</dbReference>
<dbReference type="InterPro" id="IPR009003">
    <property type="entry name" value="Peptidase_S1_PA"/>
</dbReference>
<evidence type="ECO:0000256" key="8">
    <source>
        <dbReference type="ARBA" id="ARBA00023170"/>
    </source>
</evidence>
<evidence type="ECO:0000256" key="11">
    <source>
        <dbReference type="SAM" id="SignalP"/>
    </source>
</evidence>
<feature type="domain" description="Peptidase S1" evidence="12">
    <location>
        <begin position="47"/>
        <end position="394"/>
    </location>
</feature>
<gene>
    <name evidence="14" type="primary">LOC107225111</name>
</gene>
<dbReference type="Pfam" id="PF02949">
    <property type="entry name" value="7tm_6"/>
    <property type="match status" value="1"/>
</dbReference>
<evidence type="ECO:0000256" key="5">
    <source>
        <dbReference type="ARBA" id="ARBA00022989"/>
    </source>
</evidence>
<feature type="chain" id="PRO_5045510822" evidence="11">
    <location>
        <begin position="22"/>
        <end position="535"/>
    </location>
</feature>
<comment type="subcellular location">
    <subcellularLocation>
        <location evidence="1">Membrane</location>
        <topology evidence="1">Multi-pass membrane protein</topology>
    </subcellularLocation>
</comment>
<dbReference type="PANTHER" id="PTHR24252">
    <property type="entry name" value="ACROSIN-RELATED"/>
    <property type="match status" value="1"/>
</dbReference>
<name>A0ABM3GKE3_NEOLC</name>
<feature type="transmembrane region" description="Helical" evidence="10">
    <location>
        <begin position="322"/>
        <end position="352"/>
    </location>
</feature>
<reference evidence="14" key="1">
    <citation type="submission" date="2025-08" db="UniProtKB">
        <authorList>
            <consortium name="RefSeq"/>
        </authorList>
    </citation>
    <scope>IDENTIFICATION</scope>
    <source>
        <tissue evidence="14">Thorax and Abdomen</tissue>
    </source>
</reference>
<dbReference type="InterPro" id="IPR018114">
    <property type="entry name" value="TRYPSIN_HIS"/>
</dbReference>
<dbReference type="PROSITE" id="PS00134">
    <property type="entry name" value="TRYPSIN_HIS"/>
    <property type="match status" value="1"/>
</dbReference>
<evidence type="ECO:0000256" key="3">
    <source>
        <dbReference type="ARBA" id="ARBA00022692"/>
    </source>
</evidence>
<keyword evidence="3 10" id="KW-0812">Transmembrane</keyword>
<evidence type="ECO:0000256" key="1">
    <source>
        <dbReference type="ARBA" id="ARBA00004141"/>
    </source>
</evidence>
<keyword evidence="13" id="KW-1185">Reference proteome</keyword>
<evidence type="ECO:0000256" key="2">
    <source>
        <dbReference type="ARBA" id="ARBA00022606"/>
    </source>
</evidence>
<protein>
    <submittedName>
        <fullName evidence="14">Uncharacterized protein LOC107225111</fullName>
    </submittedName>
</protein>
<keyword evidence="5 10" id="KW-1133">Transmembrane helix</keyword>
<feature type="transmembrane region" description="Helical" evidence="10">
    <location>
        <begin position="437"/>
        <end position="456"/>
    </location>
</feature>
<evidence type="ECO:0000256" key="6">
    <source>
        <dbReference type="ARBA" id="ARBA00023136"/>
    </source>
</evidence>
<evidence type="ECO:0000313" key="13">
    <source>
        <dbReference type="Proteomes" id="UP000829291"/>
    </source>
</evidence>
<dbReference type="InterPro" id="IPR004117">
    <property type="entry name" value="7tm6_olfct_rcpt"/>
</dbReference>